<gene>
    <name evidence="2" type="ORF">SASPL_108900</name>
</gene>
<feature type="region of interest" description="Disordered" evidence="1">
    <location>
        <begin position="184"/>
        <end position="204"/>
    </location>
</feature>
<dbReference type="Proteomes" id="UP000298416">
    <property type="component" value="Unassembled WGS sequence"/>
</dbReference>
<evidence type="ECO:0000313" key="2">
    <source>
        <dbReference type="EMBL" id="KAG6430827.1"/>
    </source>
</evidence>
<proteinExistence type="predicted"/>
<evidence type="ECO:0000256" key="1">
    <source>
        <dbReference type="SAM" id="MobiDB-lite"/>
    </source>
</evidence>
<dbReference type="PANTHER" id="PTHR34807">
    <property type="entry name" value="OS08G0270800 PROTEIN"/>
    <property type="match status" value="1"/>
</dbReference>
<sequence>MNAYLDWFKKSGEDAKRGTNVFSETGFFCDRMSRKSKGAVLDPYGIDGAKARLKFQALMQDYHELEKVSDLEGRKACFSFNAIHEIEADVMRSKLDMVKDRKLMLAAEVRFLRKRHRYLVKTKDVNSPQEQNLVQTPNLLKRAKITKQQLLIGKEASQHRLPLAPEPISKKKLVALPDTFPVSDQPRKKKTYSRKGHGIPPPVFDLNHKGVMRISKEANIVAALDRNSKERIFGANDAMFRNSNSAATFDLNLETIPSEREVSLPTRAPIFDLNEISTGEEDFQGSGEANKFDDTKKSLMRGINEEQQNDLKLSICRNAGEGSSRAGKRKISWQDPVALRV</sequence>
<protein>
    <submittedName>
        <fullName evidence="2">Uncharacterized protein</fullName>
    </submittedName>
</protein>
<evidence type="ECO:0000313" key="3">
    <source>
        <dbReference type="Proteomes" id="UP000298416"/>
    </source>
</evidence>
<accession>A0A8X9A6L7</accession>
<keyword evidence="3" id="KW-1185">Reference proteome</keyword>
<name>A0A8X9A6L7_SALSN</name>
<organism evidence="2">
    <name type="scientific">Salvia splendens</name>
    <name type="common">Scarlet sage</name>
    <dbReference type="NCBI Taxonomy" id="180675"/>
    <lineage>
        <taxon>Eukaryota</taxon>
        <taxon>Viridiplantae</taxon>
        <taxon>Streptophyta</taxon>
        <taxon>Embryophyta</taxon>
        <taxon>Tracheophyta</taxon>
        <taxon>Spermatophyta</taxon>
        <taxon>Magnoliopsida</taxon>
        <taxon>eudicotyledons</taxon>
        <taxon>Gunneridae</taxon>
        <taxon>Pentapetalae</taxon>
        <taxon>asterids</taxon>
        <taxon>lamiids</taxon>
        <taxon>Lamiales</taxon>
        <taxon>Lamiaceae</taxon>
        <taxon>Nepetoideae</taxon>
        <taxon>Mentheae</taxon>
        <taxon>Salviinae</taxon>
        <taxon>Salvia</taxon>
        <taxon>Salvia subgen. Calosphace</taxon>
        <taxon>core Calosphace</taxon>
    </lineage>
</organism>
<dbReference type="AlphaFoldDB" id="A0A8X9A6L7"/>
<comment type="caution">
    <text evidence="2">The sequence shown here is derived from an EMBL/GenBank/DDBJ whole genome shotgun (WGS) entry which is preliminary data.</text>
</comment>
<dbReference type="PANTHER" id="PTHR34807:SF3">
    <property type="entry name" value="OS08G0270800 PROTEIN"/>
    <property type="match status" value="1"/>
</dbReference>
<reference evidence="2" key="2">
    <citation type="submission" date="2020-08" db="EMBL/GenBank/DDBJ databases">
        <title>Plant Genome Project.</title>
        <authorList>
            <person name="Zhang R.-G."/>
        </authorList>
    </citation>
    <scope>NUCLEOTIDE SEQUENCE</scope>
    <source>
        <strain evidence="2">Huo1</strain>
        <tissue evidence="2">Leaf</tissue>
    </source>
</reference>
<dbReference type="EMBL" id="PNBA02000003">
    <property type="protein sequence ID" value="KAG6430827.1"/>
    <property type="molecule type" value="Genomic_DNA"/>
</dbReference>
<reference evidence="2" key="1">
    <citation type="submission" date="2018-01" db="EMBL/GenBank/DDBJ databases">
        <authorList>
            <person name="Mao J.F."/>
        </authorList>
    </citation>
    <scope>NUCLEOTIDE SEQUENCE</scope>
    <source>
        <strain evidence="2">Huo1</strain>
        <tissue evidence="2">Leaf</tissue>
    </source>
</reference>
<feature type="compositionally biased region" description="Basic residues" evidence="1">
    <location>
        <begin position="187"/>
        <end position="197"/>
    </location>
</feature>